<keyword evidence="1" id="KW-0732">Signal</keyword>
<name>A0ABU5LET5_9GAMM</name>
<reference evidence="3" key="1">
    <citation type="submission" date="2023-07" db="EMBL/GenBank/DDBJ databases">
        <title>Structural and functional analysis of rice phyllospheric bacteria for their antimicrobial properties and defense elicitation against blast disease.</title>
        <authorList>
            <person name="Sahu K.P."/>
            <person name="Asharani P."/>
            <person name="Kumar M."/>
            <person name="Reddy B."/>
            <person name="Kumar A."/>
        </authorList>
    </citation>
    <scope>NUCLEOTIDE SEQUENCE [LARGE SCALE GENOMIC DNA]</scope>
    <source>
        <strain evidence="3">OsEp_Plm_30P10</strain>
    </source>
</reference>
<comment type="caution">
    <text evidence="2">The sequence shown here is derived from an EMBL/GenBank/DDBJ whole genome shotgun (WGS) entry which is preliminary data.</text>
</comment>
<feature type="signal peptide" evidence="1">
    <location>
        <begin position="1"/>
        <end position="17"/>
    </location>
</feature>
<dbReference type="EMBL" id="JAOBTT010000001">
    <property type="protein sequence ID" value="MDZ7278460.1"/>
    <property type="molecule type" value="Genomic_DNA"/>
</dbReference>
<protein>
    <submittedName>
        <fullName evidence="2">Uncharacterized protein</fullName>
    </submittedName>
</protein>
<evidence type="ECO:0000313" key="2">
    <source>
        <dbReference type="EMBL" id="MDZ7278460.1"/>
    </source>
</evidence>
<keyword evidence="3" id="KW-1185">Reference proteome</keyword>
<accession>A0ABU5LET5</accession>
<dbReference type="RefSeq" id="WP_322542437.1">
    <property type="nucleotide sequence ID" value="NZ_JAOBTT010000001.1"/>
</dbReference>
<gene>
    <name evidence="2" type="ORF">N4G40_09265</name>
</gene>
<evidence type="ECO:0000256" key="1">
    <source>
        <dbReference type="SAM" id="SignalP"/>
    </source>
</evidence>
<sequence length="187" mass="20968">MRILFLLLYLFPMLALAENYDTAAMTICGKHPAGNPIMKELKITPLNLKINIPESFTKMSDLWADIKYPALKNKAKFIYSNADGAVSLGLTEKASSDLVDIDMVKDRMLDLMKALKPKALPVTVDGNKSWLIFFKSQARDGNILNIQLFTMTETKFVVGTFNMTDKYIPQYCDVGVLSLMSLQATSR</sequence>
<proteinExistence type="predicted"/>
<dbReference type="Proteomes" id="UP001288620">
    <property type="component" value="Unassembled WGS sequence"/>
</dbReference>
<feature type="chain" id="PRO_5046786747" evidence="1">
    <location>
        <begin position="18"/>
        <end position="187"/>
    </location>
</feature>
<organism evidence="2 3">
    <name type="scientific">Pantoea eucrina</name>
    <dbReference type="NCBI Taxonomy" id="472693"/>
    <lineage>
        <taxon>Bacteria</taxon>
        <taxon>Pseudomonadati</taxon>
        <taxon>Pseudomonadota</taxon>
        <taxon>Gammaproteobacteria</taxon>
        <taxon>Enterobacterales</taxon>
        <taxon>Erwiniaceae</taxon>
        <taxon>Pantoea</taxon>
    </lineage>
</organism>
<evidence type="ECO:0000313" key="3">
    <source>
        <dbReference type="Proteomes" id="UP001288620"/>
    </source>
</evidence>